<feature type="domain" description="DUF3322" evidence="3">
    <location>
        <begin position="5"/>
        <end position="186"/>
    </location>
</feature>
<dbReference type="Pfam" id="PF09983">
    <property type="entry name" value="JetD_C"/>
    <property type="match status" value="1"/>
</dbReference>
<evidence type="ECO:0000313" key="4">
    <source>
        <dbReference type="EMBL" id="GAA4889790.1"/>
    </source>
</evidence>
<evidence type="ECO:0000313" key="5">
    <source>
        <dbReference type="Proteomes" id="UP001501521"/>
    </source>
</evidence>
<proteinExistence type="predicted"/>
<dbReference type="EMBL" id="BAABLV010000005">
    <property type="protein sequence ID" value="GAA4889790.1"/>
    <property type="molecule type" value="Genomic_DNA"/>
</dbReference>
<organism evidence="4 5">
    <name type="scientific">Tessaracoccus lubricantis</name>
    <dbReference type="NCBI Taxonomy" id="545543"/>
    <lineage>
        <taxon>Bacteria</taxon>
        <taxon>Bacillati</taxon>
        <taxon>Actinomycetota</taxon>
        <taxon>Actinomycetes</taxon>
        <taxon>Propionibacteriales</taxon>
        <taxon>Propionibacteriaceae</taxon>
        <taxon>Tessaracoccus</taxon>
    </lineage>
</organism>
<dbReference type="Pfam" id="PF11795">
    <property type="entry name" value="DUF3322"/>
    <property type="match status" value="1"/>
</dbReference>
<protein>
    <submittedName>
        <fullName evidence="4">DUF3322 and DUF2220 domain-containing protein</fullName>
    </submittedName>
</protein>
<name>A0ABP9EY37_9ACTN</name>
<gene>
    <name evidence="4" type="ORF">GCM10025789_02790</name>
</gene>
<accession>A0ABP9EY37</accession>
<dbReference type="PIRSF" id="PIRSF028408">
    <property type="entry name" value="UCP028408"/>
    <property type="match status" value="1"/>
</dbReference>
<sequence>MRTVADLRAWATRQWDRNWREWASTPETAGPPSWPLQPPTQRELAADPDAVALAVGQWRQLEGEDGVTLEWVERTLPSFGRQRLPSRAHLSGPAVARLVGESEAWERATGALAHLRHAWPVLEQHPAATGAVKPLATLPEEDLMRLMAVLGWLEANPETVRWERELPVPGVDTKWVERHRALVGELAHAITGRSRGLRRIGARFTVQLPPEAEGLRQFSVDLEGLRTLDLRAQRVLIVENVVSLLTLPELPGTVAIHGMGFAAPTLASVAWVAAAEQRYWGDLDTYGFQILGRLRAALPDVRSVLMDVATFTAHRELAVAEPVPFRGGIGYLTAEEHRALAVLRVGDLRLEQERLPAETIRQALVEDACRAVTPSNCSRSDHAEPGPRRRTHT</sequence>
<keyword evidence="5" id="KW-1185">Reference proteome</keyword>
<reference evidence="5" key="1">
    <citation type="journal article" date="2019" name="Int. J. Syst. Evol. Microbiol.">
        <title>The Global Catalogue of Microorganisms (GCM) 10K type strain sequencing project: providing services to taxonomists for standard genome sequencing and annotation.</title>
        <authorList>
            <consortium name="The Broad Institute Genomics Platform"/>
            <consortium name="The Broad Institute Genome Sequencing Center for Infectious Disease"/>
            <person name="Wu L."/>
            <person name="Ma J."/>
        </authorList>
    </citation>
    <scope>NUCLEOTIDE SEQUENCE [LARGE SCALE GENOMIC DNA]</scope>
    <source>
        <strain evidence="5">JCM 19125</strain>
    </source>
</reference>
<feature type="domain" description="Wadjet protein JetD C-terminal" evidence="2">
    <location>
        <begin position="213"/>
        <end position="364"/>
    </location>
</feature>
<evidence type="ECO:0000256" key="1">
    <source>
        <dbReference type="SAM" id="MobiDB-lite"/>
    </source>
</evidence>
<feature type="region of interest" description="Disordered" evidence="1">
    <location>
        <begin position="374"/>
        <end position="393"/>
    </location>
</feature>
<dbReference type="InterPro" id="IPR024537">
    <property type="entry name" value="DUF3322"/>
</dbReference>
<evidence type="ECO:0000259" key="3">
    <source>
        <dbReference type="Pfam" id="PF11795"/>
    </source>
</evidence>
<dbReference type="InterPro" id="IPR024534">
    <property type="entry name" value="JetD_C"/>
</dbReference>
<dbReference type="InterPro" id="IPR014544">
    <property type="entry name" value="UCP028408"/>
</dbReference>
<dbReference type="RefSeq" id="WP_345577866.1">
    <property type="nucleotide sequence ID" value="NZ_BAABLV010000005.1"/>
</dbReference>
<dbReference type="Proteomes" id="UP001501521">
    <property type="component" value="Unassembled WGS sequence"/>
</dbReference>
<comment type="caution">
    <text evidence="4">The sequence shown here is derived from an EMBL/GenBank/DDBJ whole genome shotgun (WGS) entry which is preliminary data.</text>
</comment>
<evidence type="ECO:0000259" key="2">
    <source>
        <dbReference type="Pfam" id="PF09983"/>
    </source>
</evidence>